<dbReference type="EMBL" id="BAAAHU010000007">
    <property type="protein sequence ID" value="GAA1005647.1"/>
    <property type="molecule type" value="Genomic_DNA"/>
</dbReference>
<evidence type="ECO:0000313" key="1">
    <source>
        <dbReference type="EMBL" id="GAA1005647.1"/>
    </source>
</evidence>
<gene>
    <name evidence="1" type="ORF">GCM10009564_10920</name>
</gene>
<sequence>MTAAVRVCQACGEDIADPDDAVYLGHKEAASGPGWEIWAHRAHIEQVRPDPVAERILARVLIARALQP</sequence>
<protein>
    <submittedName>
        <fullName evidence="1">Uncharacterized protein</fullName>
    </submittedName>
</protein>
<comment type="caution">
    <text evidence="1">The sequence shown here is derived from an EMBL/GenBank/DDBJ whole genome shotgun (WGS) entry which is preliminary data.</text>
</comment>
<reference evidence="1 2" key="1">
    <citation type="journal article" date="2019" name="Int. J. Syst. Evol. Microbiol.">
        <title>The Global Catalogue of Microorganisms (GCM) 10K type strain sequencing project: providing services to taxonomists for standard genome sequencing and annotation.</title>
        <authorList>
            <consortium name="The Broad Institute Genomics Platform"/>
            <consortium name="The Broad Institute Genome Sequencing Center for Infectious Disease"/>
            <person name="Wu L."/>
            <person name="Ma J."/>
        </authorList>
    </citation>
    <scope>NUCLEOTIDE SEQUENCE [LARGE SCALE GENOMIC DNA]</scope>
    <source>
        <strain evidence="1 2">JCM 11269</strain>
    </source>
</reference>
<keyword evidence="2" id="KW-1185">Reference proteome</keyword>
<organism evidence="1 2">
    <name type="scientific">Streptomyces thermogriseus</name>
    <dbReference type="NCBI Taxonomy" id="75292"/>
    <lineage>
        <taxon>Bacteria</taxon>
        <taxon>Bacillati</taxon>
        <taxon>Actinomycetota</taxon>
        <taxon>Actinomycetes</taxon>
        <taxon>Kitasatosporales</taxon>
        <taxon>Streptomycetaceae</taxon>
        <taxon>Streptomyces</taxon>
    </lineage>
</organism>
<dbReference type="RefSeq" id="WP_245863097.1">
    <property type="nucleotide sequence ID" value="NZ_BAAAHU010000007.1"/>
</dbReference>
<name>A0ABN1SV23_9ACTN</name>
<proteinExistence type="predicted"/>
<evidence type="ECO:0000313" key="2">
    <source>
        <dbReference type="Proteomes" id="UP001501072"/>
    </source>
</evidence>
<accession>A0ABN1SV23</accession>
<dbReference type="Proteomes" id="UP001501072">
    <property type="component" value="Unassembled WGS sequence"/>
</dbReference>